<feature type="compositionally biased region" description="Basic and acidic residues" evidence="1">
    <location>
        <begin position="148"/>
        <end position="157"/>
    </location>
</feature>
<evidence type="ECO:0000313" key="3">
    <source>
        <dbReference type="Proteomes" id="UP000299102"/>
    </source>
</evidence>
<protein>
    <submittedName>
        <fullName evidence="2">Uncharacterized protein</fullName>
    </submittedName>
</protein>
<organism evidence="2 3">
    <name type="scientific">Eumeta variegata</name>
    <name type="common">Bagworm moth</name>
    <name type="synonym">Eumeta japonica</name>
    <dbReference type="NCBI Taxonomy" id="151549"/>
    <lineage>
        <taxon>Eukaryota</taxon>
        <taxon>Metazoa</taxon>
        <taxon>Ecdysozoa</taxon>
        <taxon>Arthropoda</taxon>
        <taxon>Hexapoda</taxon>
        <taxon>Insecta</taxon>
        <taxon>Pterygota</taxon>
        <taxon>Neoptera</taxon>
        <taxon>Endopterygota</taxon>
        <taxon>Lepidoptera</taxon>
        <taxon>Glossata</taxon>
        <taxon>Ditrysia</taxon>
        <taxon>Tineoidea</taxon>
        <taxon>Psychidae</taxon>
        <taxon>Oiketicinae</taxon>
        <taxon>Eumeta</taxon>
    </lineage>
</organism>
<comment type="caution">
    <text evidence="2">The sequence shown here is derived from an EMBL/GenBank/DDBJ whole genome shotgun (WGS) entry which is preliminary data.</text>
</comment>
<sequence length="189" mass="21357">MALRRVRIATRARAADADAGAGRAPAGEVTEVFFQLRITRSVTEKVLMEYMSNKRIRITEVSARGRPIKPYAYRIDGVLKKIQILSVIIRAFMKLFMNIGETRTVLMNNHFPQDLNLTRYICAFRKRASRVTSPNHVAFCLRCERPEDRKRDGDRANTRIKNVSERNTAAGGPAARRPPPARPAPRAAP</sequence>
<name>A0A4C1XEQ9_EUMVA</name>
<evidence type="ECO:0000313" key="2">
    <source>
        <dbReference type="EMBL" id="GBP60727.1"/>
    </source>
</evidence>
<dbReference type="Proteomes" id="UP000299102">
    <property type="component" value="Unassembled WGS sequence"/>
</dbReference>
<reference evidence="2 3" key="1">
    <citation type="journal article" date="2019" name="Commun. Biol.">
        <title>The bagworm genome reveals a unique fibroin gene that provides high tensile strength.</title>
        <authorList>
            <person name="Kono N."/>
            <person name="Nakamura H."/>
            <person name="Ohtoshi R."/>
            <person name="Tomita M."/>
            <person name="Numata K."/>
            <person name="Arakawa K."/>
        </authorList>
    </citation>
    <scope>NUCLEOTIDE SEQUENCE [LARGE SCALE GENOMIC DNA]</scope>
</reference>
<evidence type="ECO:0000256" key="1">
    <source>
        <dbReference type="SAM" id="MobiDB-lite"/>
    </source>
</evidence>
<accession>A0A4C1XEQ9</accession>
<feature type="region of interest" description="Disordered" evidence="1">
    <location>
        <begin position="148"/>
        <end position="189"/>
    </location>
</feature>
<keyword evidence="3" id="KW-1185">Reference proteome</keyword>
<dbReference type="EMBL" id="BGZK01000794">
    <property type="protein sequence ID" value="GBP60727.1"/>
    <property type="molecule type" value="Genomic_DNA"/>
</dbReference>
<gene>
    <name evidence="2" type="ORF">EVAR_47465_1</name>
</gene>
<proteinExistence type="predicted"/>
<feature type="compositionally biased region" description="Pro residues" evidence="1">
    <location>
        <begin position="176"/>
        <end position="189"/>
    </location>
</feature>
<dbReference type="AlphaFoldDB" id="A0A4C1XEQ9"/>